<comment type="pathway">
    <text evidence="1">Protein modification; protein ubiquitination.</text>
</comment>
<dbReference type="SMART" id="SM00225">
    <property type="entry name" value="BTB"/>
    <property type="match status" value="1"/>
</dbReference>
<feature type="region of interest" description="Disordered" evidence="8">
    <location>
        <begin position="566"/>
        <end position="661"/>
    </location>
</feature>
<evidence type="ECO:0000259" key="9">
    <source>
        <dbReference type="PROSITE" id="PS50097"/>
    </source>
</evidence>
<evidence type="ECO:0000256" key="6">
    <source>
        <dbReference type="ARBA" id="ARBA00023203"/>
    </source>
</evidence>
<feature type="domain" description="BTB" evidence="9">
    <location>
        <begin position="19"/>
        <end position="86"/>
    </location>
</feature>
<protein>
    <recommendedName>
        <fullName evidence="2">Kelch-like protein diablo</fullName>
    </recommendedName>
</protein>
<feature type="compositionally biased region" description="Polar residues" evidence="8">
    <location>
        <begin position="602"/>
        <end position="637"/>
    </location>
</feature>
<dbReference type="PROSITE" id="PS50097">
    <property type="entry name" value="BTB"/>
    <property type="match status" value="1"/>
</dbReference>
<dbReference type="Pfam" id="PF01344">
    <property type="entry name" value="Kelch_1"/>
    <property type="match status" value="2"/>
</dbReference>
<dbReference type="SMART" id="SM00875">
    <property type="entry name" value="BACK"/>
    <property type="match status" value="1"/>
</dbReference>
<dbReference type="Gene3D" id="3.30.710.10">
    <property type="entry name" value="Potassium Channel Kv1.1, Chain A"/>
    <property type="match status" value="1"/>
</dbReference>
<keyword evidence="5" id="KW-0833">Ubl conjugation pathway</keyword>
<dbReference type="Proteomes" id="UP000825002">
    <property type="component" value="Unassembled WGS sequence"/>
</dbReference>
<dbReference type="Gene3D" id="2.120.10.80">
    <property type="entry name" value="Kelch-type beta propeller"/>
    <property type="match status" value="1"/>
</dbReference>
<evidence type="ECO:0000256" key="4">
    <source>
        <dbReference type="ARBA" id="ARBA00022737"/>
    </source>
</evidence>
<evidence type="ECO:0000256" key="2">
    <source>
        <dbReference type="ARBA" id="ARBA00013699"/>
    </source>
</evidence>
<dbReference type="PIRSF" id="PIRSF037037">
    <property type="entry name" value="Kelch-like_protein_gigaxonin"/>
    <property type="match status" value="1"/>
</dbReference>
<dbReference type="Pfam" id="PF07707">
    <property type="entry name" value="BACK"/>
    <property type="match status" value="1"/>
</dbReference>
<dbReference type="InterPro" id="IPR000210">
    <property type="entry name" value="BTB/POZ_dom"/>
</dbReference>
<feature type="non-terminal residue" evidence="10">
    <location>
        <position position="1"/>
    </location>
</feature>
<comment type="caution">
    <text evidence="10">The sequence shown here is derived from an EMBL/GenBank/DDBJ whole genome shotgun (WGS) entry which is preliminary data.</text>
</comment>
<dbReference type="SUPFAM" id="SSF54695">
    <property type="entry name" value="POZ domain"/>
    <property type="match status" value="1"/>
</dbReference>
<reference evidence="10 11" key="1">
    <citation type="submission" date="2020-10" db="EMBL/GenBank/DDBJ databases">
        <authorList>
            <person name="Klimov P.B."/>
            <person name="Dyachkov S.M."/>
            <person name="Chetverikov P.E."/>
        </authorList>
    </citation>
    <scope>NUCLEOTIDE SEQUENCE [LARGE SCALE GENOMIC DNA]</scope>
    <source>
        <strain evidence="10">BMOC 18-1129-001#AD2665</strain>
        <tissue evidence="10">Entire mites</tissue>
    </source>
</reference>
<gene>
    <name evidence="10" type="primary">Klhl20</name>
    <name evidence="10" type="ORF">GZH46_00461</name>
</gene>
<dbReference type="EMBL" id="JAIFTH010000045">
    <property type="protein sequence ID" value="KAG9510978.1"/>
    <property type="molecule type" value="Genomic_DNA"/>
</dbReference>
<dbReference type="SUPFAM" id="SSF117281">
    <property type="entry name" value="Kelch motif"/>
    <property type="match status" value="1"/>
</dbReference>
<dbReference type="Pfam" id="PF00651">
    <property type="entry name" value="BTB"/>
    <property type="match status" value="1"/>
</dbReference>
<dbReference type="InterPro" id="IPR017096">
    <property type="entry name" value="BTB-kelch_protein"/>
</dbReference>
<dbReference type="Gene3D" id="1.25.40.420">
    <property type="match status" value="1"/>
</dbReference>
<accession>A0ABQ7SC26</accession>
<evidence type="ECO:0000313" key="10">
    <source>
        <dbReference type="EMBL" id="KAG9510978.1"/>
    </source>
</evidence>
<keyword evidence="4" id="KW-0677">Repeat</keyword>
<dbReference type="Pfam" id="PF24681">
    <property type="entry name" value="Kelch_KLHDC2_KLHL20_DRC7"/>
    <property type="match status" value="1"/>
</dbReference>
<feature type="compositionally biased region" description="Gly residues" evidence="8">
    <location>
        <begin position="583"/>
        <end position="595"/>
    </location>
</feature>
<proteinExistence type="predicted"/>
<dbReference type="InterPro" id="IPR006652">
    <property type="entry name" value="Kelch_1"/>
</dbReference>
<evidence type="ECO:0000256" key="8">
    <source>
        <dbReference type="SAM" id="MobiDB-lite"/>
    </source>
</evidence>
<organism evidence="10 11">
    <name type="scientific">Fragariocoptes setiger</name>
    <dbReference type="NCBI Taxonomy" id="1670756"/>
    <lineage>
        <taxon>Eukaryota</taxon>
        <taxon>Metazoa</taxon>
        <taxon>Ecdysozoa</taxon>
        <taxon>Arthropoda</taxon>
        <taxon>Chelicerata</taxon>
        <taxon>Arachnida</taxon>
        <taxon>Acari</taxon>
        <taxon>Acariformes</taxon>
        <taxon>Trombidiformes</taxon>
        <taxon>Prostigmata</taxon>
        <taxon>Eupodina</taxon>
        <taxon>Eriophyoidea</taxon>
        <taxon>Phytoptidae</taxon>
        <taxon>Fragariocoptes</taxon>
    </lineage>
</organism>
<dbReference type="InterPro" id="IPR015915">
    <property type="entry name" value="Kelch-typ_b-propeller"/>
</dbReference>
<comment type="function">
    <text evidence="7">Probable substrate-specific adapter of an E3 ubiquitin-protein ligase complex which mediates the ubiquitination and subsequent proteasomal degradation of target proteins. May have a role in synapse differentiation and growth.</text>
</comment>
<dbReference type="InterPro" id="IPR011333">
    <property type="entry name" value="SKP1/BTB/POZ_sf"/>
</dbReference>
<keyword evidence="11" id="KW-1185">Reference proteome</keyword>
<keyword evidence="6" id="KW-0009">Actin-binding</keyword>
<keyword evidence="3" id="KW-0880">Kelch repeat</keyword>
<evidence type="ECO:0000256" key="3">
    <source>
        <dbReference type="ARBA" id="ARBA00022441"/>
    </source>
</evidence>
<dbReference type="SMART" id="SM00612">
    <property type="entry name" value="Kelch"/>
    <property type="match status" value="6"/>
</dbReference>
<evidence type="ECO:0000256" key="7">
    <source>
        <dbReference type="ARBA" id="ARBA00043912"/>
    </source>
</evidence>
<evidence type="ECO:0000256" key="5">
    <source>
        <dbReference type="ARBA" id="ARBA00022786"/>
    </source>
</evidence>
<sequence length="661" mass="74233">MPGTVNAVFDELRSSGRLCDITLIVGKKEIPAHKVILSGCSPYFLAMFTSSLSESREKTVTLPVFDEDAVEAIVHFAYKNEIDITSDNVQVLLATATILQVTEIQKQCCDFITQRLDPSNCLGVREFADTYSCIELYKAAHEYAIELFEDVVKSDEFLRLPVNQLIEFISNDELNLPSEEVAFEAVMRWIRADRNERLVHLPEVMQHVRLSQLTPQYLVKTVSQDVLIRSNEKCREYVDEAKDYLLLPQERAERQGQHARFRPRKLYRLLLVEKLYSVGGWVQGDAIDSAEKYDPDTNQWTVLKKMSSRRCGVAVAALNDKLYAVGGHDGTSYLDTIEIYDPVANEWFADVVKLPSCRTSVGVVALNNCLYVIGGQEGQVGLNTVDRYNPTERTWHKCKPMNTKRLGSGVAALNGYIYAVGGTEKHVPTETVERYDPETDRWEFVASMSTKRKHLGCVAFDKMIYAVGGRDERFELSSAERYDPRLDRWEPITPMSERRSGVGLAEVKGKIYAVGGFDGDNYKRSVEVYDPATTHWRPCEAMTYERLGGGVAVLMEKRILRSYVPKTDTWPTSGHNGRDHGRGSNGRGGGGGGNSNNGNDNINTRPSQPSRKSATDFMNINMNGSSSGVNQSNTPQLNGLMRRKRSNSNTSNKVGNEFRYL</sequence>
<evidence type="ECO:0000313" key="11">
    <source>
        <dbReference type="Proteomes" id="UP000825002"/>
    </source>
</evidence>
<dbReference type="InterPro" id="IPR011705">
    <property type="entry name" value="BACK"/>
</dbReference>
<dbReference type="PANTHER" id="PTHR24412:SF441">
    <property type="entry name" value="KELCH-LIKE PROTEIN 28"/>
    <property type="match status" value="1"/>
</dbReference>
<name>A0ABQ7SC26_9ACAR</name>
<dbReference type="PANTHER" id="PTHR24412">
    <property type="entry name" value="KELCH PROTEIN"/>
    <property type="match status" value="1"/>
</dbReference>
<evidence type="ECO:0000256" key="1">
    <source>
        <dbReference type="ARBA" id="ARBA00004906"/>
    </source>
</evidence>